<dbReference type="Proteomes" id="UP001497482">
    <property type="component" value="Chromosome 5"/>
</dbReference>
<feature type="region of interest" description="Disordered" evidence="1">
    <location>
        <begin position="1"/>
        <end position="60"/>
    </location>
</feature>
<gene>
    <name evidence="2" type="ORF">KC01_LOCUS33469</name>
</gene>
<evidence type="ECO:0000313" key="3">
    <source>
        <dbReference type="Proteomes" id="UP001497482"/>
    </source>
</evidence>
<keyword evidence="3" id="KW-1185">Reference proteome</keyword>
<accession>A0AAV2LYZ2</accession>
<organism evidence="2 3">
    <name type="scientific">Knipowitschia caucasica</name>
    <name type="common">Caucasian dwarf goby</name>
    <name type="synonym">Pomatoschistus caucasicus</name>
    <dbReference type="NCBI Taxonomy" id="637954"/>
    <lineage>
        <taxon>Eukaryota</taxon>
        <taxon>Metazoa</taxon>
        <taxon>Chordata</taxon>
        <taxon>Craniata</taxon>
        <taxon>Vertebrata</taxon>
        <taxon>Euteleostomi</taxon>
        <taxon>Actinopterygii</taxon>
        <taxon>Neopterygii</taxon>
        <taxon>Teleostei</taxon>
        <taxon>Neoteleostei</taxon>
        <taxon>Acanthomorphata</taxon>
        <taxon>Gobiaria</taxon>
        <taxon>Gobiiformes</taxon>
        <taxon>Gobioidei</taxon>
        <taxon>Gobiidae</taxon>
        <taxon>Gobiinae</taxon>
        <taxon>Knipowitschia</taxon>
    </lineage>
</organism>
<reference evidence="2 3" key="1">
    <citation type="submission" date="2024-04" db="EMBL/GenBank/DDBJ databases">
        <authorList>
            <person name="Waldvogel A.-M."/>
            <person name="Schoenle A."/>
        </authorList>
    </citation>
    <scope>NUCLEOTIDE SEQUENCE [LARGE SCALE GENOMIC DNA]</scope>
</reference>
<feature type="compositionally biased region" description="Basic residues" evidence="1">
    <location>
        <begin position="51"/>
        <end position="60"/>
    </location>
</feature>
<proteinExistence type="predicted"/>
<name>A0AAV2LYZ2_KNICA</name>
<evidence type="ECO:0000256" key="1">
    <source>
        <dbReference type="SAM" id="MobiDB-lite"/>
    </source>
</evidence>
<evidence type="ECO:0000313" key="2">
    <source>
        <dbReference type="EMBL" id="CAL1606254.1"/>
    </source>
</evidence>
<sequence>MQIDGKFPEQSAPPRDRALQEGGGAGEGETTTSHSQVREEGPPGQNNATPRLRHRHNRNPHRFYTSFRICRHIQHDAYIINSSLP</sequence>
<dbReference type="EMBL" id="OZ035827">
    <property type="protein sequence ID" value="CAL1606254.1"/>
    <property type="molecule type" value="Genomic_DNA"/>
</dbReference>
<dbReference type="AlphaFoldDB" id="A0AAV2LYZ2"/>
<protein>
    <submittedName>
        <fullName evidence="2">Uncharacterized protein</fullName>
    </submittedName>
</protein>